<dbReference type="InterPro" id="IPR051393">
    <property type="entry name" value="ABC_transporter_permease"/>
</dbReference>
<evidence type="ECO:0000256" key="4">
    <source>
        <dbReference type="ARBA" id="ARBA00022692"/>
    </source>
</evidence>
<comment type="similarity">
    <text evidence="7">Belongs to the binding-protein-dependent transport system permease family.</text>
</comment>
<dbReference type="STRING" id="1121256.SAMN02746089_02287"/>
<accession>A0A1M5DAG8</accession>
<gene>
    <name evidence="9" type="ORF">SAMN02746089_02287</name>
</gene>
<feature type="transmembrane region" description="Helical" evidence="7">
    <location>
        <begin position="166"/>
        <end position="186"/>
    </location>
</feature>
<dbReference type="SUPFAM" id="SSF161098">
    <property type="entry name" value="MetI-like"/>
    <property type="match status" value="1"/>
</dbReference>
<feature type="domain" description="ABC transmembrane type-1" evidence="8">
    <location>
        <begin position="85"/>
        <end position="301"/>
    </location>
</feature>
<feature type="transmembrane region" description="Helical" evidence="7">
    <location>
        <begin position="28"/>
        <end position="55"/>
    </location>
</feature>
<evidence type="ECO:0000313" key="9">
    <source>
        <dbReference type="EMBL" id="SHF63682.1"/>
    </source>
</evidence>
<dbReference type="PANTHER" id="PTHR30193">
    <property type="entry name" value="ABC TRANSPORTER PERMEASE PROTEIN"/>
    <property type="match status" value="1"/>
</dbReference>
<dbReference type="Pfam" id="PF00528">
    <property type="entry name" value="BPD_transp_1"/>
    <property type="match status" value="1"/>
</dbReference>
<comment type="subcellular location">
    <subcellularLocation>
        <location evidence="1 7">Cell membrane</location>
        <topology evidence="1 7">Multi-pass membrane protein</topology>
    </subcellularLocation>
</comment>
<organism evidence="9 10">
    <name type="scientific">Caldanaerobius fijiensis DSM 17918</name>
    <dbReference type="NCBI Taxonomy" id="1121256"/>
    <lineage>
        <taxon>Bacteria</taxon>
        <taxon>Bacillati</taxon>
        <taxon>Bacillota</taxon>
        <taxon>Clostridia</taxon>
        <taxon>Thermoanaerobacterales</taxon>
        <taxon>Thermoanaerobacteraceae</taxon>
        <taxon>Caldanaerobius</taxon>
    </lineage>
</organism>
<dbReference type="InterPro" id="IPR000515">
    <property type="entry name" value="MetI-like"/>
</dbReference>
<dbReference type="AlphaFoldDB" id="A0A1M5DAG8"/>
<keyword evidence="6 7" id="KW-0472">Membrane</keyword>
<dbReference type="Proteomes" id="UP000184088">
    <property type="component" value="Unassembled WGS sequence"/>
</dbReference>
<keyword evidence="5 7" id="KW-1133">Transmembrane helix</keyword>
<dbReference type="PANTHER" id="PTHR30193:SF37">
    <property type="entry name" value="INNER MEMBRANE ABC TRANSPORTER PERMEASE PROTEIN YCJO"/>
    <property type="match status" value="1"/>
</dbReference>
<dbReference type="PROSITE" id="PS50928">
    <property type="entry name" value="ABC_TM1"/>
    <property type="match status" value="1"/>
</dbReference>
<keyword evidence="3" id="KW-1003">Cell membrane</keyword>
<evidence type="ECO:0000256" key="5">
    <source>
        <dbReference type="ARBA" id="ARBA00022989"/>
    </source>
</evidence>
<evidence type="ECO:0000313" key="10">
    <source>
        <dbReference type="Proteomes" id="UP000184088"/>
    </source>
</evidence>
<evidence type="ECO:0000256" key="1">
    <source>
        <dbReference type="ARBA" id="ARBA00004651"/>
    </source>
</evidence>
<keyword evidence="2 7" id="KW-0813">Transport</keyword>
<name>A0A1M5DAG8_9THEO</name>
<keyword evidence="10" id="KW-1185">Reference proteome</keyword>
<sequence>MINLSVDRKKKYVYHENLWAEVKKNKIAYIYISPFYILYGIFGAFPLLFAFYLTFHNWDGISNMTFVGLQNYMFLFKDPLFWKSLYNTLVIAIVAHVPMLFLALVLAYILNSKMIKLKNFFRTIYFTPVVTSSVAVSLVFLTLYGVHYGLINVFLQYIGLKPIDWFGGNGFWIKPAIIILFIWRWLGWNMVIYYAGLQSIPVEITEAAVVDGANSFQTFFKVIIPLIMPIILYTVIMSTIGGLTIFDEPFMLVGPDGGTNNSGLTLSTYLYSQAFRFSHFGYAATFGFVISALIVIFSFINMKIFGNDYTK</sequence>
<evidence type="ECO:0000259" key="8">
    <source>
        <dbReference type="PROSITE" id="PS50928"/>
    </source>
</evidence>
<dbReference type="InterPro" id="IPR035906">
    <property type="entry name" value="MetI-like_sf"/>
</dbReference>
<keyword evidence="4 7" id="KW-0812">Transmembrane</keyword>
<dbReference type="CDD" id="cd06261">
    <property type="entry name" value="TM_PBP2"/>
    <property type="match status" value="1"/>
</dbReference>
<evidence type="ECO:0000256" key="3">
    <source>
        <dbReference type="ARBA" id="ARBA00022475"/>
    </source>
</evidence>
<feature type="transmembrane region" description="Helical" evidence="7">
    <location>
        <begin position="85"/>
        <end position="111"/>
    </location>
</feature>
<evidence type="ECO:0000256" key="2">
    <source>
        <dbReference type="ARBA" id="ARBA00022448"/>
    </source>
</evidence>
<dbReference type="GO" id="GO:0055085">
    <property type="term" value="P:transmembrane transport"/>
    <property type="evidence" value="ECO:0007669"/>
    <property type="project" value="InterPro"/>
</dbReference>
<feature type="transmembrane region" description="Helical" evidence="7">
    <location>
        <begin position="123"/>
        <end position="146"/>
    </location>
</feature>
<protein>
    <submittedName>
        <fullName evidence="9">Cellobiose transport system permease protein</fullName>
    </submittedName>
</protein>
<evidence type="ECO:0000256" key="6">
    <source>
        <dbReference type="ARBA" id="ARBA00023136"/>
    </source>
</evidence>
<feature type="transmembrane region" description="Helical" evidence="7">
    <location>
        <begin position="222"/>
        <end position="246"/>
    </location>
</feature>
<reference evidence="9 10" key="1">
    <citation type="submission" date="2016-11" db="EMBL/GenBank/DDBJ databases">
        <authorList>
            <person name="Jaros S."/>
            <person name="Januszkiewicz K."/>
            <person name="Wedrychowicz H."/>
        </authorList>
    </citation>
    <scope>NUCLEOTIDE SEQUENCE [LARGE SCALE GENOMIC DNA]</scope>
    <source>
        <strain evidence="9 10">DSM 17918</strain>
    </source>
</reference>
<dbReference type="GO" id="GO:0005886">
    <property type="term" value="C:plasma membrane"/>
    <property type="evidence" value="ECO:0007669"/>
    <property type="project" value="UniProtKB-SubCell"/>
</dbReference>
<dbReference type="Gene3D" id="1.10.3720.10">
    <property type="entry name" value="MetI-like"/>
    <property type="match status" value="1"/>
</dbReference>
<dbReference type="EMBL" id="FQVH01000034">
    <property type="protein sequence ID" value="SHF63682.1"/>
    <property type="molecule type" value="Genomic_DNA"/>
</dbReference>
<dbReference type="RefSeq" id="WP_073345479.1">
    <property type="nucleotide sequence ID" value="NZ_FQVH01000034.1"/>
</dbReference>
<evidence type="ECO:0000256" key="7">
    <source>
        <dbReference type="RuleBase" id="RU363032"/>
    </source>
</evidence>
<proteinExistence type="inferred from homology"/>
<feature type="transmembrane region" description="Helical" evidence="7">
    <location>
        <begin position="280"/>
        <end position="302"/>
    </location>
</feature>